<dbReference type="CDD" id="cd06558">
    <property type="entry name" value="crotonase-like"/>
    <property type="match status" value="1"/>
</dbReference>
<dbReference type="InterPro" id="IPR001753">
    <property type="entry name" value="Enoyl-CoA_hydra/iso"/>
</dbReference>
<protein>
    <recommendedName>
        <fullName evidence="4">Enoyl-CoA hydratase</fullName>
    </recommendedName>
</protein>
<evidence type="ECO:0000256" key="1">
    <source>
        <dbReference type="ARBA" id="ARBA00005254"/>
    </source>
</evidence>
<gene>
    <name evidence="2" type="ORF">BE18_22235</name>
</gene>
<dbReference type="PANTHER" id="PTHR42964">
    <property type="entry name" value="ENOYL-COA HYDRATASE"/>
    <property type="match status" value="1"/>
</dbReference>
<reference evidence="2 3" key="1">
    <citation type="submission" date="2014-02" db="EMBL/GenBank/DDBJ databases">
        <title>The small core and large imbalanced accessory genome model reveals a collaborative survival strategy of Sorangium cellulosum strains in nature.</title>
        <authorList>
            <person name="Han K."/>
            <person name="Peng R."/>
            <person name="Blom J."/>
            <person name="Li Y.-Z."/>
        </authorList>
    </citation>
    <scope>NUCLEOTIDE SEQUENCE [LARGE SCALE GENOMIC DNA]</scope>
    <source>
        <strain evidence="2 3">So0149</strain>
    </source>
</reference>
<dbReference type="InterPro" id="IPR051683">
    <property type="entry name" value="Enoyl-CoA_Hydratase/Isomerase"/>
</dbReference>
<organism evidence="2 3">
    <name type="scientific">Sorangium cellulosum</name>
    <name type="common">Polyangium cellulosum</name>
    <dbReference type="NCBI Taxonomy" id="56"/>
    <lineage>
        <taxon>Bacteria</taxon>
        <taxon>Pseudomonadati</taxon>
        <taxon>Myxococcota</taxon>
        <taxon>Polyangia</taxon>
        <taxon>Polyangiales</taxon>
        <taxon>Polyangiaceae</taxon>
        <taxon>Sorangium</taxon>
    </lineage>
</organism>
<evidence type="ECO:0000313" key="3">
    <source>
        <dbReference type="Proteomes" id="UP000075515"/>
    </source>
</evidence>
<evidence type="ECO:0000313" key="2">
    <source>
        <dbReference type="EMBL" id="KYF75178.1"/>
    </source>
</evidence>
<dbReference type="GO" id="GO:0003824">
    <property type="term" value="F:catalytic activity"/>
    <property type="evidence" value="ECO:0007669"/>
    <property type="project" value="UniProtKB-ARBA"/>
</dbReference>
<dbReference type="PANTHER" id="PTHR42964:SF1">
    <property type="entry name" value="POLYKETIDE BIOSYNTHESIS ENOYL-COA HYDRATASE PKSH-RELATED"/>
    <property type="match status" value="1"/>
</dbReference>
<dbReference type="AlphaFoldDB" id="A0A150SJ29"/>
<comment type="caution">
    <text evidence="2">The sequence shown here is derived from an EMBL/GenBank/DDBJ whole genome shotgun (WGS) entry which is preliminary data.</text>
</comment>
<comment type="similarity">
    <text evidence="1">Belongs to the enoyl-CoA hydratase/isomerase family.</text>
</comment>
<dbReference type="Proteomes" id="UP000075515">
    <property type="component" value="Unassembled WGS sequence"/>
</dbReference>
<dbReference type="Gene3D" id="3.90.226.10">
    <property type="entry name" value="2-enoyl-CoA Hydratase, Chain A, domain 1"/>
    <property type="match status" value="1"/>
</dbReference>
<dbReference type="Gene3D" id="6.10.30.40">
    <property type="match status" value="1"/>
</dbReference>
<name>A0A150SJ29_SORCE</name>
<evidence type="ECO:0008006" key="4">
    <source>
        <dbReference type="Google" id="ProtNLM"/>
    </source>
</evidence>
<accession>A0A150SJ29</accession>
<dbReference type="Pfam" id="PF00378">
    <property type="entry name" value="ECH_1"/>
    <property type="match status" value="1"/>
</dbReference>
<dbReference type="EMBL" id="JEMC01004169">
    <property type="protein sequence ID" value="KYF75178.1"/>
    <property type="molecule type" value="Genomic_DNA"/>
</dbReference>
<sequence length="269" mass="29654">MSHDAPETSYRTLRVHVADGRRTVVFDRAERRNSFNSRLLTELGRALDEAQRDPSCRMVVLEGQQGHFSTGLDFEDGLDRGGPDGSAPYMSVLRRLASLPAVVVAYVDGQVRAGGLGFVAASDVAIATPRSTFGLPEALWGLVPACVGLHLARRIGLQTTKRMCLTTENLTASQALEAGLVDEVSDRPEEALRRLWLKVSRLKPSTVGRIKRYFNDVAGISEAHEARAMQETDRAMSDPEVRNGIEDFVRHGTFPWEGSRSESPRARRP</sequence>
<proteinExistence type="inferred from homology"/>
<dbReference type="InterPro" id="IPR029045">
    <property type="entry name" value="ClpP/crotonase-like_dom_sf"/>
</dbReference>
<dbReference type="SUPFAM" id="SSF52096">
    <property type="entry name" value="ClpP/crotonase"/>
    <property type="match status" value="1"/>
</dbReference>